<evidence type="ECO:0000313" key="10">
    <source>
        <dbReference type="EMBL" id="OMD22378.1"/>
    </source>
</evidence>
<dbReference type="NCBIfam" id="TIGR02887">
    <property type="entry name" value="spore_ger_x_C"/>
    <property type="match status" value="1"/>
</dbReference>
<dbReference type="InterPro" id="IPR057336">
    <property type="entry name" value="GerAC_N"/>
</dbReference>
<dbReference type="AlphaFoldDB" id="A0A1R0WVL1"/>
<dbReference type="EMBL" id="MKQP01000067">
    <property type="protein sequence ID" value="OMD22378.1"/>
    <property type="molecule type" value="Genomic_DNA"/>
</dbReference>
<keyword evidence="4" id="KW-0732">Signal</keyword>
<dbReference type="GO" id="GO:0016020">
    <property type="term" value="C:membrane"/>
    <property type="evidence" value="ECO:0007669"/>
    <property type="project" value="UniProtKB-SubCell"/>
</dbReference>
<evidence type="ECO:0000256" key="5">
    <source>
        <dbReference type="ARBA" id="ARBA00023136"/>
    </source>
</evidence>
<evidence type="ECO:0000256" key="6">
    <source>
        <dbReference type="ARBA" id="ARBA00023139"/>
    </source>
</evidence>
<feature type="domain" description="Spore germination protein N-terminal" evidence="9">
    <location>
        <begin position="24"/>
        <end position="208"/>
    </location>
</feature>
<evidence type="ECO:0000256" key="7">
    <source>
        <dbReference type="ARBA" id="ARBA00023288"/>
    </source>
</evidence>
<gene>
    <name evidence="10" type="ORF">BJP51_06025</name>
</gene>
<keyword evidence="6" id="KW-0564">Palmitate</keyword>
<proteinExistence type="inferred from homology"/>
<evidence type="ECO:0000259" key="8">
    <source>
        <dbReference type="Pfam" id="PF05504"/>
    </source>
</evidence>
<keyword evidence="3" id="KW-0309">Germination</keyword>
<comment type="similarity">
    <text evidence="2">Belongs to the GerABKC lipoprotein family.</text>
</comment>
<accession>A0A1R0WVL1</accession>
<comment type="caution">
    <text evidence="10">The sequence shown here is derived from an EMBL/GenBank/DDBJ whole genome shotgun (WGS) entry which is preliminary data.</text>
</comment>
<dbReference type="GO" id="GO:0009847">
    <property type="term" value="P:spore germination"/>
    <property type="evidence" value="ECO:0007669"/>
    <property type="project" value="InterPro"/>
</dbReference>
<protein>
    <submittedName>
        <fullName evidence="10">Uncharacterized protein</fullName>
    </submittedName>
</protein>
<sequence>MKKWRVSITFLIVCILLTGCWSSTPVEELSMEIGVALDSAEQNENEEATQQGGGGKPMPKQIMSTYQFAIPQGSGGSGMKSGAASSSTRNYYNMSEVSDSMFEALRALSLRTRRTPIGHHLKVIVIGEKLARSTKFSELIDFFSRDNDIRPSVLLYVSKGKARDVLENALPGQTPSFVLEGIFVNRSRSTRIWEPVSIAKVAGPLHGKRSFMLQNVISLEKEKETKLDGAGVIKGKTGKLVGFLDASELEGMVWLTGKGEGGALKAYDPSNNKLITYEIKSLGSKYKANVKDGKISFHVKIESTGRYGEAFAKSAKKLHDGIVKEDKAVLEKHVLDMLQVTVKKMQKELHTEVAGFGNALRIQHPAVWRSIEDNWDETFSEIPITYEVKLNIEEYGASDTTAE</sequence>
<evidence type="ECO:0000313" key="11">
    <source>
        <dbReference type="Proteomes" id="UP000187465"/>
    </source>
</evidence>
<evidence type="ECO:0000256" key="2">
    <source>
        <dbReference type="ARBA" id="ARBA00007886"/>
    </source>
</evidence>
<dbReference type="Pfam" id="PF25198">
    <property type="entry name" value="Spore_GerAC_N"/>
    <property type="match status" value="1"/>
</dbReference>
<dbReference type="InterPro" id="IPR046953">
    <property type="entry name" value="Spore_GerAC-like_C"/>
</dbReference>
<dbReference type="PANTHER" id="PTHR35789">
    <property type="entry name" value="SPORE GERMINATION PROTEIN B3"/>
    <property type="match status" value="1"/>
</dbReference>
<organism evidence="10 11">
    <name type="scientific">Paenibacillus odorifer</name>
    <dbReference type="NCBI Taxonomy" id="189426"/>
    <lineage>
        <taxon>Bacteria</taxon>
        <taxon>Bacillati</taxon>
        <taxon>Bacillota</taxon>
        <taxon>Bacilli</taxon>
        <taxon>Bacillales</taxon>
        <taxon>Paenibacillaceae</taxon>
        <taxon>Paenibacillus</taxon>
    </lineage>
</organism>
<name>A0A1R0WVL1_9BACL</name>
<feature type="domain" description="Spore germination GerAC-like C-terminal" evidence="8">
    <location>
        <begin position="228"/>
        <end position="396"/>
    </location>
</feature>
<keyword evidence="7" id="KW-0449">Lipoprotein</keyword>
<reference evidence="10 11" key="1">
    <citation type="submission" date="2016-10" db="EMBL/GenBank/DDBJ databases">
        <title>Paenibacillus species isolates.</title>
        <authorList>
            <person name="Beno S.M."/>
        </authorList>
    </citation>
    <scope>NUCLEOTIDE SEQUENCE [LARGE SCALE GENOMIC DNA]</scope>
    <source>
        <strain evidence="10 11">FSL H7-0604</strain>
    </source>
</reference>
<dbReference type="PANTHER" id="PTHR35789:SF1">
    <property type="entry name" value="SPORE GERMINATION PROTEIN B3"/>
    <property type="match status" value="1"/>
</dbReference>
<dbReference type="InterPro" id="IPR008844">
    <property type="entry name" value="Spore_GerAC-like"/>
</dbReference>
<dbReference type="PROSITE" id="PS51257">
    <property type="entry name" value="PROKAR_LIPOPROTEIN"/>
    <property type="match status" value="1"/>
</dbReference>
<comment type="subcellular location">
    <subcellularLocation>
        <location evidence="1">Membrane</location>
        <topology evidence="1">Lipid-anchor</topology>
    </subcellularLocation>
</comment>
<dbReference type="Gene3D" id="3.30.300.210">
    <property type="entry name" value="Nutrient germinant receptor protein C, domain 3"/>
    <property type="match status" value="1"/>
</dbReference>
<dbReference type="Proteomes" id="UP000187465">
    <property type="component" value="Unassembled WGS sequence"/>
</dbReference>
<evidence type="ECO:0000256" key="4">
    <source>
        <dbReference type="ARBA" id="ARBA00022729"/>
    </source>
</evidence>
<dbReference type="InterPro" id="IPR038501">
    <property type="entry name" value="Spore_GerAC_C_sf"/>
</dbReference>
<evidence type="ECO:0000256" key="1">
    <source>
        <dbReference type="ARBA" id="ARBA00004635"/>
    </source>
</evidence>
<dbReference type="RefSeq" id="WP_076179794.1">
    <property type="nucleotide sequence ID" value="NZ_MKQP01000067.1"/>
</dbReference>
<evidence type="ECO:0000259" key="9">
    <source>
        <dbReference type="Pfam" id="PF25198"/>
    </source>
</evidence>
<dbReference type="Pfam" id="PF05504">
    <property type="entry name" value="Spore_GerAC"/>
    <property type="match status" value="1"/>
</dbReference>
<keyword evidence="5" id="KW-0472">Membrane</keyword>
<evidence type="ECO:0000256" key="3">
    <source>
        <dbReference type="ARBA" id="ARBA00022544"/>
    </source>
</evidence>